<dbReference type="PANTHER" id="PTHR30026:SF20">
    <property type="entry name" value="OUTER MEMBRANE PROTEIN TOLC"/>
    <property type="match status" value="1"/>
</dbReference>
<keyword evidence="8" id="KW-0732">Signal</keyword>
<dbReference type="InterPro" id="IPR003423">
    <property type="entry name" value="OMP_efflux"/>
</dbReference>
<evidence type="ECO:0000256" key="8">
    <source>
        <dbReference type="SAM" id="SignalP"/>
    </source>
</evidence>
<dbReference type="SUPFAM" id="SSF56954">
    <property type="entry name" value="Outer membrane efflux proteins (OEP)"/>
    <property type="match status" value="1"/>
</dbReference>
<dbReference type="GO" id="GO:0015562">
    <property type="term" value="F:efflux transmembrane transporter activity"/>
    <property type="evidence" value="ECO:0007669"/>
    <property type="project" value="InterPro"/>
</dbReference>
<name>A0A8J8FGI9_9BACT</name>
<proteinExistence type="inferred from homology"/>
<dbReference type="InterPro" id="IPR051906">
    <property type="entry name" value="TolC-like"/>
</dbReference>
<evidence type="ECO:0000256" key="1">
    <source>
        <dbReference type="ARBA" id="ARBA00004442"/>
    </source>
</evidence>
<evidence type="ECO:0000313" key="9">
    <source>
        <dbReference type="EMBL" id="NNV57731.1"/>
    </source>
</evidence>
<gene>
    <name evidence="9" type="ORF">GD597_19840</name>
</gene>
<feature type="chain" id="PRO_5035160348" evidence="8">
    <location>
        <begin position="18"/>
        <end position="430"/>
    </location>
</feature>
<keyword evidence="5" id="KW-0812">Transmembrane</keyword>
<feature type="signal peptide" evidence="8">
    <location>
        <begin position="1"/>
        <end position="17"/>
    </location>
</feature>
<keyword evidence="6" id="KW-0472">Membrane</keyword>
<dbReference type="GO" id="GO:1990281">
    <property type="term" value="C:efflux pump complex"/>
    <property type="evidence" value="ECO:0007669"/>
    <property type="project" value="TreeGrafter"/>
</dbReference>
<dbReference type="GO" id="GO:0009279">
    <property type="term" value="C:cell outer membrane"/>
    <property type="evidence" value="ECO:0007669"/>
    <property type="project" value="UniProtKB-SubCell"/>
</dbReference>
<evidence type="ECO:0000256" key="3">
    <source>
        <dbReference type="ARBA" id="ARBA00022448"/>
    </source>
</evidence>
<dbReference type="EMBL" id="WHPF01000018">
    <property type="protein sequence ID" value="NNV57731.1"/>
    <property type="molecule type" value="Genomic_DNA"/>
</dbReference>
<dbReference type="PANTHER" id="PTHR30026">
    <property type="entry name" value="OUTER MEMBRANE PROTEIN TOLC"/>
    <property type="match status" value="1"/>
</dbReference>
<dbReference type="Gene3D" id="1.20.1600.10">
    <property type="entry name" value="Outer membrane efflux proteins (OEP)"/>
    <property type="match status" value="1"/>
</dbReference>
<dbReference type="Proteomes" id="UP000598971">
    <property type="component" value="Unassembled WGS sequence"/>
</dbReference>
<dbReference type="RefSeq" id="WP_171609679.1">
    <property type="nucleotide sequence ID" value="NZ_WHPF01000018.1"/>
</dbReference>
<evidence type="ECO:0000256" key="2">
    <source>
        <dbReference type="ARBA" id="ARBA00007613"/>
    </source>
</evidence>
<dbReference type="GO" id="GO:0015288">
    <property type="term" value="F:porin activity"/>
    <property type="evidence" value="ECO:0007669"/>
    <property type="project" value="TreeGrafter"/>
</dbReference>
<dbReference type="AlphaFoldDB" id="A0A8J8FGI9"/>
<evidence type="ECO:0000313" key="10">
    <source>
        <dbReference type="Proteomes" id="UP000598971"/>
    </source>
</evidence>
<keyword evidence="3" id="KW-0813">Transport</keyword>
<accession>A0A8J8FGI9</accession>
<keyword evidence="4" id="KW-1134">Transmembrane beta strand</keyword>
<sequence length="430" mass="47230">MKKVFIFLCFIASLAQAQQALSLKDAINIALKNSYDIQLAKNNVEISTINNNYGVAGGLPLITGTASDNEQLTSLNQKLSNGTNINKSGVTGNSLNAGVTAGILLYNGMRVVSTKQRLEQLQQQSQLLLNAQIQNTIAQVMTQYYEVVRQQGYLKTIEGSLAAAQQRLSVVQTRQQVGLANNADLFQSQLDLNALVQTQQSQQLVIDQSKADLLTSLQLKADSLINISDTILVETGLQQSTILSGIANNPTIAAADEQIRINSLIEKETVAQRYPSLRFNSGYNYGRSSSTAGFNLLNQSYGPFASINLSVPIYNGSIAKRQQQTAAIATRNAQLQKELLVRDNTNIAVKTFQAYQNAIQQLQTQQQNYSLSKQLLDLVLQKFQLKQATIIDVKQAQQSFEAEGYRLVNLNFAAKSAEIELKRITNALSF</sequence>
<organism evidence="9 10">
    <name type="scientific">Limnovirga soli</name>
    <dbReference type="NCBI Taxonomy" id="2656915"/>
    <lineage>
        <taxon>Bacteria</taxon>
        <taxon>Pseudomonadati</taxon>
        <taxon>Bacteroidota</taxon>
        <taxon>Chitinophagia</taxon>
        <taxon>Chitinophagales</taxon>
        <taxon>Chitinophagaceae</taxon>
        <taxon>Limnovirga</taxon>
    </lineage>
</organism>
<evidence type="ECO:0000256" key="6">
    <source>
        <dbReference type="ARBA" id="ARBA00023136"/>
    </source>
</evidence>
<reference evidence="9" key="1">
    <citation type="submission" date="2019-10" db="EMBL/GenBank/DDBJ databases">
        <title>Draft genome sequence of Panacibacter sp. KCS-6.</title>
        <authorList>
            <person name="Yim K.J."/>
        </authorList>
    </citation>
    <scope>NUCLEOTIDE SEQUENCE</scope>
    <source>
        <strain evidence="9">KCS-6</strain>
    </source>
</reference>
<evidence type="ECO:0000256" key="5">
    <source>
        <dbReference type="ARBA" id="ARBA00022692"/>
    </source>
</evidence>
<dbReference type="Pfam" id="PF02321">
    <property type="entry name" value="OEP"/>
    <property type="match status" value="2"/>
</dbReference>
<comment type="caution">
    <text evidence="9">The sequence shown here is derived from an EMBL/GenBank/DDBJ whole genome shotgun (WGS) entry which is preliminary data.</text>
</comment>
<comment type="similarity">
    <text evidence="2">Belongs to the outer membrane factor (OMF) (TC 1.B.17) family.</text>
</comment>
<keyword evidence="7" id="KW-0998">Cell outer membrane</keyword>
<evidence type="ECO:0000256" key="7">
    <source>
        <dbReference type="ARBA" id="ARBA00023237"/>
    </source>
</evidence>
<comment type="subcellular location">
    <subcellularLocation>
        <location evidence="1">Cell outer membrane</location>
    </subcellularLocation>
</comment>
<protein>
    <submittedName>
        <fullName evidence="9">TolC family protein</fullName>
    </submittedName>
</protein>
<keyword evidence="10" id="KW-1185">Reference proteome</keyword>
<evidence type="ECO:0000256" key="4">
    <source>
        <dbReference type="ARBA" id="ARBA00022452"/>
    </source>
</evidence>